<gene>
    <name evidence="1" type="ORF">PXEA_LOCUS24286</name>
    <name evidence="2" type="ORF">PXEA_LOCUS37865</name>
</gene>
<evidence type="ECO:0000313" key="1">
    <source>
        <dbReference type="EMBL" id="VEL30846.1"/>
    </source>
</evidence>
<proteinExistence type="predicted"/>
<protein>
    <submittedName>
        <fullName evidence="2">Uncharacterized protein</fullName>
    </submittedName>
</protein>
<evidence type="ECO:0000313" key="2">
    <source>
        <dbReference type="EMBL" id="VEL44425.1"/>
    </source>
</evidence>
<accession>A0A3S5CSG9</accession>
<name>A0A3S5CSG9_9PLAT</name>
<dbReference type="Proteomes" id="UP000784294">
    <property type="component" value="Unassembled WGS sequence"/>
</dbReference>
<sequence length="62" mass="7176">MHRKANSPGVDFLPFQVKIWRRLADGARELVLRQSQFLRVVMAQGASLRKPVLRAFRSVYHA</sequence>
<keyword evidence="3" id="KW-1185">Reference proteome</keyword>
<comment type="caution">
    <text evidence="2">The sequence shown here is derived from an EMBL/GenBank/DDBJ whole genome shotgun (WGS) entry which is preliminary data.</text>
</comment>
<evidence type="ECO:0000313" key="3">
    <source>
        <dbReference type="Proteomes" id="UP000784294"/>
    </source>
</evidence>
<organism evidence="2 3">
    <name type="scientific">Protopolystoma xenopodis</name>
    <dbReference type="NCBI Taxonomy" id="117903"/>
    <lineage>
        <taxon>Eukaryota</taxon>
        <taxon>Metazoa</taxon>
        <taxon>Spiralia</taxon>
        <taxon>Lophotrochozoa</taxon>
        <taxon>Platyhelminthes</taxon>
        <taxon>Monogenea</taxon>
        <taxon>Polyopisthocotylea</taxon>
        <taxon>Polystomatidea</taxon>
        <taxon>Polystomatidae</taxon>
        <taxon>Protopolystoma</taxon>
    </lineage>
</organism>
<reference evidence="2" key="1">
    <citation type="submission" date="2018-11" db="EMBL/GenBank/DDBJ databases">
        <authorList>
            <consortium name="Pathogen Informatics"/>
        </authorList>
    </citation>
    <scope>NUCLEOTIDE SEQUENCE</scope>
</reference>
<dbReference type="EMBL" id="CAAALY010116171">
    <property type="protein sequence ID" value="VEL30846.1"/>
    <property type="molecule type" value="Genomic_DNA"/>
</dbReference>
<dbReference type="AlphaFoldDB" id="A0A3S5CSG9"/>
<dbReference type="EMBL" id="CAAALY010298598">
    <property type="protein sequence ID" value="VEL44425.1"/>
    <property type="molecule type" value="Genomic_DNA"/>
</dbReference>